<evidence type="ECO:0000259" key="3">
    <source>
        <dbReference type="PROSITE" id="PS50980"/>
    </source>
</evidence>
<keyword evidence="2" id="KW-1133">Transmembrane helix</keyword>
<dbReference type="SUPFAM" id="SSF52096">
    <property type="entry name" value="ClpP/crotonase"/>
    <property type="match status" value="2"/>
</dbReference>
<dbReference type="PANTHER" id="PTHR43842">
    <property type="entry name" value="PROPIONYL-COA CARBOXYLASE BETA CHAIN"/>
    <property type="match status" value="1"/>
</dbReference>
<keyword evidence="2" id="KW-0472">Membrane</keyword>
<reference evidence="4 5" key="1">
    <citation type="submission" date="2023-12" db="EMBL/GenBank/DDBJ databases">
        <title>Genome sequencing and assembly of bacterial species from a model synthetic community.</title>
        <authorList>
            <person name="Hogle S.L."/>
        </authorList>
    </citation>
    <scope>NUCLEOTIDE SEQUENCE [LARGE SCALE GENOMIC DNA]</scope>
    <source>
        <strain evidence="4 5">HAMBI 2494</strain>
    </source>
</reference>
<gene>
    <name evidence="4" type="ORF">U0042_28055</name>
</gene>
<dbReference type="Gene3D" id="3.90.226.10">
    <property type="entry name" value="2-enoyl-CoA Hydratase, Chain A, domain 1"/>
    <property type="match status" value="2"/>
</dbReference>
<dbReference type="Pfam" id="PF06833">
    <property type="entry name" value="MdcE"/>
    <property type="match status" value="1"/>
</dbReference>
<feature type="compositionally biased region" description="Low complexity" evidence="1">
    <location>
        <begin position="286"/>
        <end position="296"/>
    </location>
</feature>
<dbReference type="InterPro" id="IPR011762">
    <property type="entry name" value="COA_CT_N"/>
</dbReference>
<dbReference type="EMBL" id="CP139965">
    <property type="protein sequence ID" value="WQD77841.1"/>
    <property type="molecule type" value="Genomic_DNA"/>
</dbReference>
<dbReference type="InterPro" id="IPR029045">
    <property type="entry name" value="ClpP/crotonase-like_dom_sf"/>
</dbReference>
<feature type="region of interest" description="Disordered" evidence="1">
    <location>
        <begin position="286"/>
        <end position="309"/>
    </location>
</feature>
<sequence length="577" mass="61203">MSEAYVQTAAASAPLLRDSFIELSARERARALLDAGSFRELLGPFDRIESPWLPLQGIVCQADDGVVIARGTIDGEPAVVAAIESAFQGGSIGEVSGSKIAAALELALADCERGRIVRPVVLFETGGVRLQEANLGLAVISEIQSAIVALRRHVPVVGVIAGMVGCFGGMSLAAALCSSLVITKQGRLGMNGPEVIEQEAGIEELDSSDRRHVWQLIGGAQRAATGLADALVDDDAHAMRDAVRAAFARGLEDTPRSAQVEAYLARLAQIDPATVTPESMRAVFHGGAPAHAGNAPTQASEADRTTRSIEDDTRGARWFRALAGESAMSAPVWSADAPLGDERARFIAVVPDADNRFPRARTNVVGLDQGWRLAQAVREAMAEDAARNVRRPIVAVVDVKSQAYGYREEMLGIHLACAAAVDAYASARQAGHPVIALIVGPAMSGAFLAHGYQGNRIVALDAPGTMVHAMGKEAAARVTRRTVEALDALGETIVPMSYSMASFAKLGLLDRLIDGVDADAPNDAQIERVRGVLVEMVREARAGSRDLSHRLQSETAKKTRAASIEVRRRLAEQWNEA</sequence>
<dbReference type="PROSITE" id="PS50980">
    <property type="entry name" value="COA_CT_NTER"/>
    <property type="match status" value="1"/>
</dbReference>
<dbReference type="Pfam" id="PF01039">
    <property type="entry name" value="Carboxyl_trans"/>
    <property type="match status" value="1"/>
</dbReference>
<keyword evidence="4" id="KW-0456">Lyase</keyword>
<organism evidence="4 5">
    <name type="scientific">Paraburkholderia kururiensis</name>
    <dbReference type="NCBI Taxonomy" id="984307"/>
    <lineage>
        <taxon>Bacteria</taxon>
        <taxon>Pseudomonadati</taxon>
        <taxon>Pseudomonadota</taxon>
        <taxon>Betaproteobacteria</taxon>
        <taxon>Burkholderiales</taxon>
        <taxon>Burkholderiaceae</taxon>
        <taxon>Paraburkholderia</taxon>
    </lineage>
</organism>
<keyword evidence="5" id="KW-1185">Reference proteome</keyword>
<dbReference type="NCBIfam" id="NF005530">
    <property type="entry name" value="PRK07189.1"/>
    <property type="match status" value="1"/>
</dbReference>
<feature type="transmembrane region" description="Helical" evidence="2">
    <location>
        <begin position="156"/>
        <end position="182"/>
    </location>
</feature>
<dbReference type="InterPro" id="IPR034733">
    <property type="entry name" value="AcCoA_carboxyl_beta"/>
</dbReference>
<protein>
    <submittedName>
        <fullName evidence="4">Biotin-independent malonate decarboxylase subunit beta</fullName>
        <ecNumber evidence="4">4.1.1.88</ecNumber>
    </submittedName>
</protein>
<dbReference type="PANTHER" id="PTHR43842:SF2">
    <property type="entry name" value="PROPIONYL-COA CARBOXYLASE BETA CHAIN, MITOCHONDRIAL"/>
    <property type="match status" value="1"/>
</dbReference>
<name>A0ABZ0WKK7_9BURK</name>
<evidence type="ECO:0000256" key="2">
    <source>
        <dbReference type="SAM" id="Phobius"/>
    </source>
</evidence>
<feature type="domain" description="CoA carboxyltransferase N-terminal" evidence="3">
    <location>
        <begin position="1"/>
        <end position="255"/>
    </location>
</feature>
<evidence type="ECO:0000256" key="1">
    <source>
        <dbReference type="SAM" id="MobiDB-lite"/>
    </source>
</evidence>
<dbReference type="InterPro" id="IPR017556">
    <property type="entry name" value="Malonate_beta"/>
</dbReference>
<dbReference type="InterPro" id="IPR009648">
    <property type="entry name" value="Malonate_gamma"/>
</dbReference>
<evidence type="ECO:0000313" key="5">
    <source>
        <dbReference type="Proteomes" id="UP001325479"/>
    </source>
</evidence>
<dbReference type="InterPro" id="IPR051047">
    <property type="entry name" value="AccD/PCCB"/>
</dbReference>
<accession>A0ABZ0WKK7</accession>
<evidence type="ECO:0000313" key="4">
    <source>
        <dbReference type="EMBL" id="WQD77841.1"/>
    </source>
</evidence>
<dbReference type="NCBIfam" id="TIGR03133">
    <property type="entry name" value="malonate_beta"/>
    <property type="match status" value="1"/>
</dbReference>
<dbReference type="GO" id="GO:0016829">
    <property type="term" value="F:lyase activity"/>
    <property type="evidence" value="ECO:0007669"/>
    <property type="project" value="UniProtKB-KW"/>
</dbReference>
<keyword evidence="2" id="KW-0812">Transmembrane</keyword>
<dbReference type="Proteomes" id="UP001325479">
    <property type="component" value="Chromosome"/>
</dbReference>
<dbReference type="EC" id="4.1.1.88" evidence="4"/>
<proteinExistence type="predicted"/>
<dbReference type="NCBIfam" id="TIGR03134">
    <property type="entry name" value="malonate_gamma"/>
    <property type="match status" value="1"/>
</dbReference>